<dbReference type="PANTHER" id="PTHR10869:SF244">
    <property type="entry name" value="PROLYL 4-HYDROXYLASE SUBUNIT ALPHA-2"/>
    <property type="match status" value="1"/>
</dbReference>
<keyword evidence="9" id="KW-0847">Vitamin C</keyword>
<dbReference type="Gene3D" id="3.40.50.300">
    <property type="entry name" value="P-loop containing nucleotide triphosphate hydrolases"/>
    <property type="match status" value="1"/>
</dbReference>
<dbReference type="EMBL" id="JAYMGO010000021">
    <property type="protein sequence ID" value="KAL1252391.1"/>
    <property type="molecule type" value="Genomic_DNA"/>
</dbReference>
<evidence type="ECO:0000259" key="16">
    <source>
        <dbReference type="PROSITE" id="PS51471"/>
    </source>
</evidence>
<dbReference type="InterPro" id="IPR001401">
    <property type="entry name" value="Dynamin_GTPase"/>
</dbReference>
<keyword evidence="8" id="KW-0256">Endoplasmic reticulum</keyword>
<protein>
    <recommendedName>
        <fullName evidence="5">procollagen-proline 4-dioxygenase</fullName>
        <ecNumber evidence="5">1.14.11.2</ecNumber>
    </recommendedName>
</protein>
<keyword evidence="7" id="KW-0802">TPR repeat</keyword>
<evidence type="ECO:0000313" key="18">
    <source>
        <dbReference type="Proteomes" id="UP001558613"/>
    </source>
</evidence>
<dbReference type="Pfam" id="PF08336">
    <property type="entry name" value="P4Ha_N"/>
    <property type="match status" value="1"/>
</dbReference>
<evidence type="ECO:0000256" key="14">
    <source>
        <dbReference type="RuleBase" id="RU003932"/>
    </source>
</evidence>
<evidence type="ECO:0000256" key="13">
    <source>
        <dbReference type="ARBA" id="ARBA00023180"/>
    </source>
</evidence>
<evidence type="ECO:0000256" key="1">
    <source>
        <dbReference type="ARBA" id="ARBA00001961"/>
    </source>
</evidence>
<feature type="domain" description="Fe2OG dioxygenase" evidence="16">
    <location>
        <begin position="574"/>
        <end position="679"/>
    </location>
</feature>
<keyword evidence="14" id="KW-0342">GTP-binding</keyword>
<dbReference type="PANTHER" id="PTHR10869">
    <property type="entry name" value="PROLYL 4-HYDROXYLASE ALPHA SUBUNIT"/>
    <property type="match status" value="1"/>
</dbReference>
<evidence type="ECO:0000256" key="7">
    <source>
        <dbReference type="ARBA" id="ARBA00022803"/>
    </source>
</evidence>
<dbReference type="InterPro" id="IPR013547">
    <property type="entry name" value="P4H_N"/>
</dbReference>
<comment type="caution">
    <text evidence="17">The sequence shown here is derived from an EMBL/GenBank/DDBJ whole genome shotgun (WGS) entry which is preliminary data.</text>
</comment>
<dbReference type="SMART" id="SM00053">
    <property type="entry name" value="DYNc"/>
    <property type="match status" value="1"/>
</dbReference>
<evidence type="ECO:0000256" key="6">
    <source>
        <dbReference type="ARBA" id="ARBA00022723"/>
    </source>
</evidence>
<keyword evidence="11" id="KW-0560">Oxidoreductase</keyword>
<dbReference type="Gene3D" id="2.60.120.620">
    <property type="entry name" value="q2cbj1_9rhob like domain"/>
    <property type="match status" value="1"/>
</dbReference>
<keyword evidence="18" id="KW-1185">Reference proteome</keyword>
<dbReference type="InterPro" id="IPR006620">
    <property type="entry name" value="Pro_4_hyd_alph"/>
</dbReference>
<evidence type="ECO:0000256" key="5">
    <source>
        <dbReference type="ARBA" id="ARBA00012269"/>
    </source>
</evidence>
<reference evidence="17 18" key="1">
    <citation type="submission" date="2023-09" db="EMBL/GenBank/DDBJ databases">
        <authorList>
            <person name="Wang M."/>
        </authorList>
    </citation>
    <scope>NUCLEOTIDE SEQUENCE [LARGE SCALE GENOMIC DNA]</scope>
    <source>
        <strain evidence="17">GT-2023</strain>
        <tissue evidence="17">Liver</tissue>
    </source>
</reference>
<comment type="function">
    <text evidence="2">Catalyzes the post-translational formation of 4-hydroxyproline in -Xaa-Pro-Gly- sequences in collagens and other proteins.</text>
</comment>
<keyword evidence="13" id="KW-0325">Glycoprotein</keyword>
<dbReference type="InterPro" id="IPR011990">
    <property type="entry name" value="TPR-like_helical_dom_sf"/>
</dbReference>
<dbReference type="PROSITE" id="PS00410">
    <property type="entry name" value="G_DYNAMIN_1"/>
    <property type="match status" value="1"/>
</dbReference>
<dbReference type="InterPro" id="IPR045054">
    <property type="entry name" value="P4HA-like"/>
</dbReference>
<dbReference type="SUPFAM" id="SSF52540">
    <property type="entry name" value="P-loop containing nucleoside triphosphate hydrolases"/>
    <property type="match status" value="1"/>
</dbReference>
<dbReference type="InterPro" id="IPR005123">
    <property type="entry name" value="Oxoglu/Fe-dep_dioxygenase_dom"/>
</dbReference>
<organism evidence="17 18">
    <name type="scientific">Cirrhinus molitorella</name>
    <name type="common">mud carp</name>
    <dbReference type="NCBI Taxonomy" id="172907"/>
    <lineage>
        <taxon>Eukaryota</taxon>
        <taxon>Metazoa</taxon>
        <taxon>Chordata</taxon>
        <taxon>Craniata</taxon>
        <taxon>Vertebrata</taxon>
        <taxon>Euteleostomi</taxon>
        <taxon>Actinopterygii</taxon>
        <taxon>Neopterygii</taxon>
        <taxon>Teleostei</taxon>
        <taxon>Ostariophysi</taxon>
        <taxon>Cypriniformes</taxon>
        <taxon>Cyprinidae</taxon>
        <taxon>Labeoninae</taxon>
        <taxon>Labeonini</taxon>
        <taxon>Cirrhinus</taxon>
    </lineage>
</organism>
<evidence type="ECO:0000256" key="12">
    <source>
        <dbReference type="ARBA" id="ARBA00023004"/>
    </source>
</evidence>
<dbReference type="InterPro" id="IPR045063">
    <property type="entry name" value="Dynamin_N"/>
</dbReference>
<keyword evidence="6" id="KW-0479">Metal-binding</keyword>
<name>A0ABR3LK17_9TELE</name>
<evidence type="ECO:0000256" key="15">
    <source>
        <dbReference type="SAM" id="MobiDB-lite"/>
    </source>
</evidence>
<dbReference type="SMART" id="SM00702">
    <property type="entry name" value="P4Hc"/>
    <property type="match status" value="1"/>
</dbReference>
<dbReference type="Proteomes" id="UP001558613">
    <property type="component" value="Unassembled WGS sequence"/>
</dbReference>
<dbReference type="Pfam" id="PF00350">
    <property type="entry name" value="Dynamin_N"/>
    <property type="match status" value="1"/>
</dbReference>
<proteinExistence type="inferred from homology"/>
<dbReference type="PROSITE" id="PS51471">
    <property type="entry name" value="FE2OG_OXY"/>
    <property type="match status" value="1"/>
</dbReference>
<comment type="similarity">
    <text evidence="4">Belongs to the P4HA family.</text>
</comment>
<evidence type="ECO:0000256" key="4">
    <source>
        <dbReference type="ARBA" id="ARBA00006511"/>
    </source>
</evidence>
<evidence type="ECO:0000256" key="8">
    <source>
        <dbReference type="ARBA" id="ARBA00022824"/>
    </source>
</evidence>
<dbReference type="InterPro" id="IPR022812">
    <property type="entry name" value="Dynamin"/>
</dbReference>
<dbReference type="InterPro" id="IPR027417">
    <property type="entry name" value="P-loop_NTPase"/>
</dbReference>
<comment type="similarity">
    <text evidence="14">Belongs to the TRAFAC class dynamin-like GTPase superfamily. Dynamin/Fzo/YdjA family.</text>
</comment>
<dbReference type="Gene3D" id="6.10.140.1460">
    <property type="match status" value="1"/>
</dbReference>
<sequence>MERKRRTTTTWKRKRKGKGKGKKTSSLIYISWFGLGMQEDFTPIEEGIKGEVHRHLEESVRPYIDLIDQLRSVGVQKDLALPTIVVIRDQSSGKSSVLEALSGIVLPRGSGIVTRCPLELRLRNVTGGVSWKAVLSYRKKKIDFMNSAKTSEAASFLVSNQLVSSAGKKPRLSYEEKIIEHEMKAKWMIVLLSACWSFCDAVNEFYSSTDHMTQLIDIKREFAKSLREYIEAVESQADIMKRALNALEDDFDDSPRDPEKFISNPLAAFQLERKLNQVWAAMQEHIEGRHAKDTLEKLKSTAQTLPSAEDVEGVVMALVRLQEMYRLDPRNISLFSEMSHNIKLDPDETFHIAMISSLNQRFQYAVLWMEETLRKLNEGEEAVVTKEEVIYHLASFSHQLAVIELSNGQEAERAERDLFQSELYTRIIESINNWDWIAKNIPHLYSPQHSIDKTYEALCTGKRPVMTPQRQRKLVCRYRTGRGNPLMIFKEEVEWDKPKILRYHDFLSEGEMDTIKTLARPKLSRAKVIDPVSGKKVSAASRVSKSAWLSEHEDPVITQVNQRIAGVTGLKMETAEELQIANYGIGGQYEPHYDSKLTNDSDFQLRGGRIATVLIYMSDVDIGGATVFPDVGAALQPKRGTAVLWFNLLRNGNEDARTLHAACPVFVGSKWVANKWIRTYGQEFRRKCSTARCD</sequence>
<evidence type="ECO:0000256" key="3">
    <source>
        <dbReference type="ARBA" id="ARBA00004319"/>
    </source>
</evidence>
<evidence type="ECO:0000313" key="17">
    <source>
        <dbReference type="EMBL" id="KAL1252391.1"/>
    </source>
</evidence>
<keyword evidence="10" id="KW-0223">Dioxygenase</keyword>
<dbReference type="InterPro" id="IPR044862">
    <property type="entry name" value="Pro_4_hyd_alph_FE2OG_OXY"/>
</dbReference>
<comment type="cofactor">
    <cofactor evidence="1">
        <name>L-ascorbate</name>
        <dbReference type="ChEBI" id="CHEBI:38290"/>
    </cofactor>
</comment>
<accession>A0ABR3LK17</accession>
<dbReference type="PRINTS" id="PR00195">
    <property type="entry name" value="DYNAMIN"/>
</dbReference>
<dbReference type="Gene3D" id="1.25.40.10">
    <property type="entry name" value="Tetratricopeptide repeat domain"/>
    <property type="match status" value="1"/>
</dbReference>
<dbReference type="Pfam" id="PF13640">
    <property type="entry name" value="2OG-FeII_Oxy_3"/>
    <property type="match status" value="1"/>
</dbReference>
<evidence type="ECO:0000256" key="2">
    <source>
        <dbReference type="ARBA" id="ARBA00002035"/>
    </source>
</evidence>
<evidence type="ECO:0000256" key="10">
    <source>
        <dbReference type="ARBA" id="ARBA00022964"/>
    </source>
</evidence>
<keyword evidence="14" id="KW-0547">Nucleotide-binding</keyword>
<dbReference type="InterPro" id="IPR019762">
    <property type="entry name" value="Dynamin_GTPase_CS"/>
</dbReference>
<gene>
    <name evidence="17" type="ORF">QQF64_017084</name>
</gene>
<comment type="subcellular location">
    <subcellularLocation>
        <location evidence="3">Endoplasmic reticulum lumen</location>
    </subcellularLocation>
</comment>
<evidence type="ECO:0000256" key="9">
    <source>
        <dbReference type="ARBA" id="ARBA00022896"/>
    </source>
</evidence>
<keyword evidence="12" id="KW-0408">Iron</keyword>
<feature type="region of interest" description="Disordered" evidence="15">
    <location>
        <begin position="1"/>
        <end position="22"/>
    </location>
</feature>
<dbReference type="EC" id="1.14.11.2" evidence="5"/>
<evidence type="ECO:0000256" key="11">
    <source>
        <dbReference type="ARBA" id="ARBA00023002"/>
    </source>
</evidence>